<reference evidence="1 2" key="1">
    <citation type="journal article" date="2021" name="Hortic Res">
        <title>High-quality reference genome and annotation aids understanding of berry development for evergreen blueberry (Vaccinium darrowii).</title>
        <authorList>
            <person name="Yu J."/>
            <person name="Hulse-Kemp A.M."/>
            <person name="Babiker E."/>
            <person name="Staton M."/>
        </authorList>
    </citation>
    <scope>NUCLEOTIDE SEQUENCE [LARGE SCALE GENOMIC DNA]</scope>
    <source>
        <strain evidence="2">cv. NJ 8807/NJ 8810</strain>
        <tissue evidence="1">Young leaf</tissue>
    </source>
</reference>
<organism evidence="1 2">
    <name type="scientific">Vaccinium darrowii</name>
    <dbReference type="NCBI Taxonomy" id="229202"/>
    <lineage>
        <taxon>Eukaryota</taxon>
        <taxon>Viridiplantae</taxon>
        <taxon>Streptophyta</taxon>
        <taxon>Embryophyta</taxon>
        <taxon>Tracheophyta</taxon>
        <taxon>Spermatophyta</taxon>
        <taxon>Magnoliopsida</taxon>
        <taxon>eudicotyledons</taxon>
        <taxon>Gunneridae</taxon>
        <taxon>Pentapetalae</taxon>
        <taxon>asterids</taxon>
        <taxon>Ericales</taxon>
        <taxon>Ericaceae</taxon>
        <taxon>Vaccinioideae</taxon>
        <taxon>Vaccinieae</taxon>
        <taxon>Vaccinium</taxon>
    </lineage>
</organism>
<sequence>MSTAVSTKPPSPKEPTAELNVTVSQLISNLKSSFRLSDFERVTHILTARDEDARKQTSYWKARFEAMEKKHGEIALEKIIADDELHKLKRERDLLKGELALAETGRKESWEREKKWKERYEKLGEDFERVEMEKASLGRRVAALELEKDKTDREAEELNRRISQLEDDAVLLSAGVEERTEEGLRPVAVAEMGGAVVADDELLMDGKEGGGGDENLTEPVVKESGSKCGEKAESLPPAGGSAPVSVEVEISHRENGPKVIIEIDDSDDEVPTRKRVKSIDDNDGVKPPKKHHISLEELMENMTDGSDSSDTGDSSSSGSDIDSKIAKVESVCRSSLSMNRGFNQFDALRGTSLGKYLTDGNPQGK</sequence>
<name>A0ACB7ZCG2_9ERIC</name>
<accession>A0ACB7ZCG2</accession>
<gene>
    <name evidence="1" type="ORF">Vadar_017505</name>
</gene>
<proteinExistence type="predicted"/>
<dbReference type="EMBL" id="CM037162">
    <property type="protein sequence ID" value="KAH7863434.1"/>
    <property type="molecule type" value="Genomic_DNA"/>
</dbReference>
<dbReference type="Proteomes" id="UP000828048">
    <property type="component" value="Chromosome 12"/>
</dbReference>
<evidence type="ECO:0000313" key="2">
    <source>
        <dbReference type="Proteomes" id="UP000828048"/>
    </source>
</evidence>
<protein>
    <submittedName>
        <fullName evidence="1">Uncharacterized protein</fullName>
    </submittedName>
</protein>
<keyword evidence="2" id="KW-1185">Reference proteome</keyword>
<evidence type="ECO:0000313" key="1">
    <source>
        <dbReference type="EMBL" id="KAH7863434.1"/>
    </source>
</evidence>
<comment type="caution">
    <text evidence="1">The sequence shown here is derived from an EMBL/GenBank/DDBJ whole genome shotgun (WGS) entry which is preliminary data.</text>
</comment>